<dbReference type="Proteomes" id="UP001546774">
    <property type="component" value="Unassembled WGS sequence"/>
</dbReference>
<evidence type="ECO:0000256" key="1">
    <source>
        <dbReference type="ARBA" id="ARBA00023172"/>
    </source>
</evidence>
<protein>
    <submittedName>
        <fullName evidence="3">Tyrosine-type recombinase/integrase</fullName>
    </submittedName>
</protein>
<keyword evidence="4" id="KW-1185">Reference proteome</keyword>
<evidence type="ECO:0000313" key="3">
    <source>
        <dbReference type="EMBL" id="MEQ2554866.1"/>
    </source>
</evidence>
<organism evidence="3 4">
    <name type="scientific">Lachnospira intestinalis</name>
    <dbReference type="NCBI Taxonomy" id="3133158"/>
    <lineage>
        <taxon>Bacteria</taxon>
        <taxon>Bacillati</taxon>
        <taxon>Bacillota</taxon>
        <taxon>Clostridia</taxon>
        <taxon>Lachnospirales</taxon>
        <taxon>Lachnospiraceae</taxon>
        <taxon>Lachnospira</taxon>
    </lineage>
</organism>
<dbReference type="InterPro" id="IPR011010">
    <property type="entry name" value="DNA_brk_join_enz"/>
</dbReference>
<sequence length="219" mass="26073">MRRIKYFAGQHETKPIKDQRELDALYGYFLNHIRDAKTDCKRYQWERNYMLVHIGLNTAFRAEDLLQLRVVDVEKGYMSIKENKTGKMQNFRMNKQLHEDILEYINKYNLGKYDYLFRGQKKYVDDKAYIYPINRQMGYKIVSAAAEAIGIPYTFGLHSLRKTFGYQYIKKGGKTLTLMKMYNHASPDVTLRYVCWGKEDAEHDREAMYIGPKGMNRKR</sequence>
<dbReference type="InterPro" id="IPR013762">
    <property type="entry name" value="Integrase-like_cat_sf"/>
</dbReference>
<accession>A0ABV1H599</accession>
<feature type="domain" description="Tyr recombinase" evidence="2">
    <location>
        <begin position="11"/>
        <end position="209"/>
    </location>
</feature>
<dbReference type="Pfam" id="PF00589">
    <property type="entry name" value="Phage_integrase"/>
    <property type="match status" value="1"/>
</dbReference>
<keyword evidence="1" id="KW-0233">DNA recombination</keyword>
<evidence type="ECO:0000259" key="2">
    <source>
        <dbReference type="PROSITE" id="PS51898"/>
    </source>
</evidence>
<gene>
    <name evidence="3" type="ORF">WMO37_07515</name>
</gene>
<reference evidence="3" key="1">
    <citation type="submission" date="2024-03" db="EMBL/GenBank/DDBJ databases">
        <title>Human intestinal bacterial collection.</title>
        <authorList>
            <person name="Pauvert C."/>
            <person name="Hitch T.C.A."/>
            <person name="Clavel T."/>
        </authorList>
    </citation>
    <scope>NUCLEOTIDE SEQUENCE [LARGE SCALE GENOMIC DNA]</scope>
    <source>
        <strain evidence="3">CLA-AA-H89B</strain>
    </source>
</reference>
<dbReference type="PANTHER" id="PTHR30349">
    <property type="entry name" value="PHAGE INTEGRASE-RELATED"/>
    <property type="match status" value="1"/>
</dbReference>
<dbReference type="PANTHER" id="PTHR30349:SF82">
    <property type="entry name" value="INTEGRASE_RECOMBINASE YOEC-RELATED"/>
    <property type="match status" value="1"/>
</dbReference>
<comment type="caution">
    <text evidence="3">The sequence shown here is derived from an EMBL/GenBank/DDBJ whole genome shotgun (WGS) entry which is preliminary data.</text>
</comment>
<dbReference type="SUPFAM" id="SSF56349">
    <property type="entry name" value="DNA breaking-rejoining enzymes"/>
    <property type="match status" value="1"/>
</dbReference>
<dbReference type="EMBL" id="JBBMFS010000005">
    <property type="protein sequence ID" value="MEQ2554866.1"/>
    <property type="molecule type" value="Genomic_DNA"/>
</dbReference>
<name>A0ABV1H599_9FIRM</name>
<evidence type="ECO:0000313" key="4">
    <source>
        <dbReference type="Proteomes" id="UP001546774"/>
    </source>
</evidence>
<dbReference type="InterPro" id="IPR002104">
    <property type="entry name" value="Integrase_catalytic"/>
</dbReference>
<dbReference type="InterPro" id="IPR050090">
    <property type="entry name" value="Tyrosine_recombinase_XerCD"/>
</dbReference>
<proteinExistence type="predicted"/>
<dbReference type="PROSITE" id="PS51898">
    <property type="entry name" value="TYR_RECOMBINASE"/>
    <property type="match status" value="1"/>
</dbReference>
<dbReference type="Gene3D" id="1.10.443.10">
    <property type="entry name" value="Intergrase catalytic core"/>
    <property type="match status" value="1"/>
</dbReference>